<evidence type="ECO:0000256" key="5">
    <source>
        <dbReference type="ARBA" id="ARBA00023157"/>
    </source>
</evidence>
<dbReference type="Proteomes" id="UP001283361">
    <property type="component" value="Unassembled WGS sequence"/>
</dbReference>
<comment type="similarity">
    <text evidence="2">Belongs to the TGF-beta family.</text>
</comment>
<proteinExistence type="inferred from homology"/>
<dbReference type="GO" id="GO:0005125">
    <property type="term" value="F:cytokine activity"/>
    <property type="evidence" value="ECO:0007669"/>
    <property type="project" value="TreeGrafter"/>
</dbReference>
<feature type="region of interest" description="Disordered" evidence="6">
    <location>
        <begin position="54"/>
        <end position="73"/>
    </location>
</feature>
<feature type="region of interest" description="Disordered" evidence="6">
    <location>
        <begin position="99"/>
        <end position="151"/>
    </location>
</feature>
<dbReference type="InterPro" id="IPR015615">
    <property type="entry name" value="TGF-beta-rel"/>
</dbReference>
<reference evidence="8" key="1">
    <citation type="journal article" date="2023" name="G3 (Bethesda)">
        <title>A reference genome for the long-term kleptoplast-retaining sea slug Elysia crispata morphotype clarki.</title>
        <authorList>
            <person name="Eastman K.E."/>
            <person name="Pendleton A.L."/>
            <person name="Shaikh M.A."/>
            <person name="Suttiyut T."/>
            <person name="Ogas R."/>
            <person name="Tomko P."/>
            <person name="Gavelis G."/>
            <person name="Widhalm J.R."/>
            <person name="Wisecaver J.H."/>
        </authorList>
    </citation>
    <scope>NUCLEOTIDE SEQUENCE</scope>
    <source>
        <strain evidence="8">ECLA1</strain>
    </source>
</reference>
<accession>A0AAE1B496</accession>
<keyword evidence="9" id="KW-1185">Reference proteome</keyword>
<dbReference type="AlphaFoldDB" id="A0AAE1B496"/>
<organism evidence="8 9">
    <name type="scientific">Elysia crispata</name>
    <name type="common">lettuce slug</name>
    <dbReference type="NCBI Taxonomy" id="231223"/>
    <lineage>
        <taxon>Eukaryota</taxon>
        <taxon>Metazoa</taxon>
        <taxon>Spiralia</taxon>
        <taxon>Lophotrochozoa</taxon>
        <taxon>Mollusca</taxon>
        <taxon>Gastropoda</taxon>
        <taxon>Heterobranchia</taxon>
        <taxon>Euthyneura</taxon>
        <taxon>Panpulmonata</taxon>
        <taxon>Sacoglossa</taxon>
        <taxon>Placobranchoidea</taxon>
        <taxon>Plakobranchidae</taxon>
        <taxon>Elysia</taxon>
    </lineage>
</organism>
<protein>
    <recommendedName>
        <fullName evidence="7">TGF-beta propeptide domain-containing protein</fullName>
    </recommendedName>
</protein>
<keyword evidence="4" id="KW-0339">Growth factor</keyword>
<keyword evidence="5" id="KW-1015">Disulfide bond</keyword>
<dbReference type="EMBL" id="JAWDGP010000612">
    <property type="protein sequence ID" value="KAK3798925.1"/>
    <property type="molecule type" value="Genomic_DNA"/>
</dbReference>
<dbReference type="GO" id="GO:0005615">
    <property type="term" value="C:extracellular space"/>
    <property type="evidence" value="ECO:0007669"/>
    <property type="project" value="TreeGrafter"/>
</dbReference>
<evidence type="ECO:0000256" key="6">
    <source>
        <dbReference type="SAM" id="MobiDB-lite"/>
    </source>
</evidence>
<feature type="domain" description="TGF-beta propeptide" evidence="7">
    <location>
        <begin position="169"/>
        <end position="365"/>
    </location>
</feature>
<comment type="caution">
    <text evidence="8">The sequence shown here is derived from an EMBL/GenBank/DDBJ whole genome shotgun (WGS) entry which is preliminary data.</text>
</comment>
<evidence type="ECO:0000256" key="4">
    <source>
        <dbReference type="ARBA" id="ARBA00023030"/>
    </source>
</evidence>
<evidence type="ECO:0000313" key="9">
    <source>
        <dbReference type="Proteomes" id="UP001283361"/>
    </source>
</evidence>
<dbReference type="InterPro" id="IPR001111">
    <property type="entry name" value="TGF-b_propeptide"/>
</dbReference>
<dbReference type="PANTHER" id="PTHR11848">
    <property type="entry name" value="TGF-BETA FAMILY"/>
    <property type="match status" value="1"/>
</dbReference>
<feature type="compositionally biased region" description="Acidic residues" evidence="6">
    <location>
        <begin position="55"/>
        <end position="73"/>
    </location>
</feature>
<evidence type="ECO:0000256" key="2">
    <source>
        <dbReference type="ARBA" id="ARBA00006656"/>
    </source>
</evidence>
<evidence type="ECO:0000313" key="8">
    <source>
        <dbReference type="EMBL" id="KAK3798925.1"/>
    </source>
</evidence>
<evidence type="ECO:0000259" key="7">
    <source>
        <dbReference type="Pfam" id="PF00688"/>
    </source>
</evidence>
<keyword evidence="3" id="KW-0964">Secreted</keyword>
<dbReference type="PANTHER" id="PTHR11848:SF119">
    <property type="entry name" value="TGF-BETA FAMILY PROFILE DOMAIN-CONTAINING PROTEIN"/>
    <property type="match status" value="1"/>
</dbReference>
<dbReference type="GO" id="GO:0008083">
    <property type="term" value="F:growth factor activity"/>
    <property type="evidence" value="ECO:0007669"/>
    <property type="project" value="UniProtKB-KW"/>
</dbReference>
<sequence>MGQVSCTLFIDHQLVPRTSHSNRLPANTVDQDLVLSEAHGSASMDSDMYGRTVAEEGDDEDDDDNDNNDDDEPNFLLRLRRLGQEGSEMTSILRSYNLPSSSASQFSATSTSSRSLSPPSSSSSTLIPSSSSQPSSTSRQSSERVLGSRMNAARLAQVAEARRRARARQSELRTQSFRRTILNGLGLERAPATSINPDTRRALLNWLLQRQLDENTQPAQRVHVQRNCYLGQCTVPIGVNTSLWQDLAPLRMKLNFQLPRLNRRRGRREEVERAELSLFVKPRDGCPCLDDNGDQIPGYIVSVHQFTRRLVMRKRTVVHRTSLLESVRIPYGGNAWLRMNVTRAAQTWMARPRRNLGLEIRVKDVNGTVVDARSVLGLPDCEATESERSCVHGSGPGIEILPWPYSWHDRHLQLLQGRPYLDLRVVDRSRTTVDLARSFGPTPRRLGNLEDFLASQ</sequence>
<name>A0AAE1B496_9GAST</name>
<feature type="compositionally biased region" description="Low complexity" evidence="6">
    <location>
        <begin position="99"/>
        <end position="140"/>
    </location>
</feature>
<evidence type="ECO:0000256" key="1">
    <source>
        <dbReference type="ARBA" id="ARBA00004613"/>
    </source>
</evidence>
<dbReference type="Gene3D" id="2.60.120.970">
    <property type="match status" value="1"/>
</dbReference>
<gene>
    <name evidence="8" type="ORF">RRG08_035554</name>
</gene>
<dbReference type="Pfam" id="PF00688">
    <property type="entry name" value="TGFb_propeptide"/>
    <property type="match status" value="1"/>
</dbReference>
<evidence type="ECO:0000256" key="3">
    <source>
        <dbReference type="ARBA" id="ARBA00022525"/>
    </source>
</evidence>
<comment type="subcellular location">
    <subcellularLocation>
        <location evidence="1">Secreted</location>
    </subcellularLocation>
</comment>